<dbReference type="Proteomes" id="UP000006898">
    <property type="component" value="Chromosome"/>
</dbReference>
<sequence>MSRKNPRGPGPQSIQFRLTTLSEMNENPSFFHTALSTHINDSPKHTGSKEEVFDACLPPALPTADCVPLL</sequence>
<evidence type="ECO:0000313" key="1">
    <source>
        <dbReference type="EMBL" id="CBE68361.1"/>
    </source>
</evidence>
<dbReference type="AlphaFoldDB" id="D5MF32"/>
<gene>
    <name evidence="1" type="ORF">DAMO_1301</name>
</gene>
<reference evidence="1 2" key="1">
    <citation type="journal article" date="2010" name="Nature">
        <title>Nitrite-driven anaerobic methane oxidation by oxygenic bacteria.</title>
        <authorList>
            <person name="Ettwig K.F."/>
            <person name="Butler M.K."/>
            <person name="Le Paslier D."/>
            <person name="Pelletier E."/>
            <person name="Mangenot S."/>
            <person name="Kuypers M.M.M."/>
            <person name="Schreiber F."/>
            <person name="Dutilh B.E."/>
            <person name="Zedelius J."/>
            <person name="de Beer D."/>
            <person name="Gloerich J."/>
            <person name="Wessels H.J.C.T."/>
            <person name="van Allen T."/>
            <person name="Luesken F."/>
            <person name="Wu M."/>
            <person name="van de Pas-Schoonen K.T."/>
            <person name="Op den Camp H.J.M."/>
            <person name="Janssen-Megens E.M."/>
            <person name="Francoijs K-J."/>
            <person name="Stunnenberg H."/>
            <person name="Weissenbach J."/>
            <person name="Jetten M.S.M."/>
            <person name="Strous M."/>
        </authorList>
    </citation>
    <scope>NUCLEOTIDE SEQUENCE [LARGE SCALE GENOMIC DNA]</scope>
</reference>
<dbReference type="STRING" id="671143.DAMO_1301"/>
<protein>
    <submittedName>
        <fullName evidence="1">Uncharacterized protein</fullName>
    </submittedName>
</protein>
<name>D5MF32_METO1</name>
<organism evidence="1 2">
    <name type="scientific">Methylomirabilis oxygeniifera</name>
    <dbReference type="NCBI Taxonomy" id="671143"/>
    <lineage>
        <taxon>Bacteria</taxon>
        <taxon>Candidatus Methylomirabilota</taxon>
        <taxon>Candidatus Methylomirabilia</taxon>
        <taxon>Candidatus Methylomirabilales</taxon>
        <taxon>Candidatus Methylomirabilaceae</taxon>
        <taxon>Candidatus Methylomirabilis</taxon>
    </lineage>
</organism>
<accession>D5MF32</accession>
<evidence type="ECO:0000313" key="2">
    <source>
        <dbReference type="Proteomes" id="UP000006898"/>
    </source>
</evidence>
<dbReference type="HOGENOM" id="CLU_2750245_0_0_0"/>
<dbReference type="EMBL" id="FP565575">
    <property type="protein sequence ID" value="CBE68361.1"/>
    <property type="molecule type" value="Genomic_DNA"/>
</dbReference>
<dbReference type="KEGG" id="mox:DAMO_1301"/>
<proteinExistence type="predicted"/>